<evidence type="ECO:0000313" key="2">
    <source>
        <dbReference type="Proteomes" id="UP000694251"/>
    </source>
</evidence>
<sequence length="167" mass="19332">MIIDPTLVFEVQNQSQKTHNYNLYSFWYVFDFHADSSSFFVFGKEEAKHGVEMALIDLDAFQFFVNMEYNDMHETPLGSHSIQADIDDPTTLKSRPQTHDVEPISFPLLPHQGITRKERDIIKLKAQFVADFGMPFGQDLVMKSVFMKPELERLILCLGLSNAFIFF</sequence>
<proteinExistence type="predicted"/>
<dbReference type="Proteomes" id="UP000694251">
    <property type="component" value="Chromosome 5"/>
</dbReference>
<gene>
    <name evidence="1" type="ORF">ISN44_As05g005990</name>
</gene>
<reference evidence="1 2" key="1">
    <citation type="submission" date="2020-12" db="EMBL/GenBank/DDBJ databases">
        <title>Concerted genomic and epigenomic changes stabilize Arabidopsis allopolyploids.</title>
        <authorList>
            <person name="Chen Z."/>
        </authorList>
    </citation>
    <scope>NUCLEOTIDE SEQUENCE [LARGE SCALE GENOMIC DNA]</scope>
    <source>
        <strain evidence="1">As9502</strain>
        <tissue evidence="1">Leaf</tissue>
    </source>
</reference>
<accession>A0A8T2D9M6</accession>
<keyword evidence="2" id="KW-1185">Reference proteome</keyword>
<dbReference type="OrthoDB" id="10532339at2759"/>
<name>A0A8T2D9M6_ARASU</name>
<protein>
    <submittedName>
        <fullName evidence="1">Uncharacterized protein</fullName>
    </submittedName>
</protein>
<dbReference type="AlphaFoldDB" id="A0A8T2D9M6"/>
<evidence type="ECO:0000313" key="1">
    <source>
        <dbReference type="EMBL" id="KAG7608367.1"/>
    </source>
</evidence>
<dbReference type="EMBL" id="JAEFBJ010000005">
    <property type="protein sequence ID" value="KAG7608367.1"/>
    <property type="molecule type" value="Genomic_DNA"/>
</dbReference>
<organism evidence="1 2">
    <name type="scientific">Arabidopsis suecica</name>
    <name type="common">Swedish thale-cress</name>
    <name type="synonym">Cardaminopsis suecica</name>
    <dbReference type="NCBI Taxonomy" id="45249"/>
    <lineage>
        <taxon>Eukaryota</taxon>
        <taxon>Viridiplantae</taxon>
        <taxon>Streptophyta</taxon>
        <taxon>Embryophyta</taxon>
        <taxon>Tracheophyta</taxon>
        <taxon>Spermatophyta</taxon>
        <taxon>Magnoliopsida</taxon>
        <taxon>eudicotyledons</taxon>
        <taxon>Gunneridae</taxon>
        <taxon>Pentapetalae</taxon>
        <taxon>rosids</taxon>
        <taxon>malvids</taxon>
        <taxon>Brassicales</taxon>
        <taxon>Brassicaceae</taxon>
        <taxon>Camelineae</taxon>
        <taxon>Arabidopsis</taxon>
    </lineage>
</organism>
<comment type="caution">
    <text evidence="1">The sequence shown here is derived from an EMBL/GenBank/DDBJ whole genome shotgun (WGS) entry which is preliminary data.</text>
</comment>